<dbReference type="InterPro" id="IPR008721">
    <property type="entry name" value="ORC6_cyclin_first"/>
</dbReference>
<evidence type="ECO:0000256" key="4">
    <source>
        <dbReference type="ARBA" id="ARBA00023125"/>
    </source>
</evidence>
<evidence type="ECO:0000256" key="6">
    <source>
        <dbReference type="SAM" id="MobiDB-lite"/>
    </source>
</evidence>
<feature type="domain" description="ORC6 first cyclin-like" evidence="7">
    <location>
        <begin position="13"/>
        <end position="96"/>
    </location>
</feature>
<dbReference type="EMBL" id="JAEPRB010000018">
    <property type="protein sequence ID" value="KAG2226280.1"/>
    <property type="molecule type" value="Genomic_DNA"/>
</dbReference>
<evidence type="ECO:0000256" key="3">
    <source>
        <dbReference type="ARBA" id="ARBA00022705"/>
    </source>
</evidence>
<sequence>MSSENPLIHCLDRLHLKDDNKLQQRAEKFQRQLESNVPPKVFNAGPNCKTVLAIHMASESLSRTDWDNSLAAQLAGCTKRAYENTVSIVRKALQLQPTVTFESLGVTFGCTTMISHVQKLWDSFSTKYISQMSAAQQTTAKRELDQPSWKGAVFYTCAKAFGERIAKNKLQELCASNSTEFSRYIKVISDVSAEELSGLKKGSTISSRPRRRREGDKEEEQEKEQPKKENTKKASTAVPPVKRTRRTTSAASSNSKEITDEPPTKKRASTAATSSSSNNKKTNKSTLPPLERNENKVAPVSGIVSLVNRQDYQDSKRYRDYIEWSENLKTRLSSA</sequence>
<keyword evidence="5" id="KW-0539">Nucleus</keyword>
<dbReference type="Proteomes" id="UP000646827">
    <property type="component" value="Unassembled WGS sequence"/>
</dbReference>
<keyword evidence="3" id="KW-0235">DNA replication</keyword>
<comment type="caution">
    <text evidence="9">The sequence shown here is derived from an EMBL/GenBank/DDBJ whole genome shotgun (WGS) entry which is preliminary data.</text>
</comment>
<dbReference type="InterPro" id="IPR054113">
    <property type="entry name" value="ORC6_cyclin-like_2nd"/>
</dbReference>
<dbReference type="PANTHER" id="PTHR13394:SF0">
    <property type="entry name" value="ORIGIN RECOGNITION COMPLEX SUBUNIT 6"/>
    <property type="match status" value="1"/>
</dbReference>
<feature type="compositionally biased region" description="Basic and acidic residues" evidence="6">
    <location>
        <begin position="223"/>
        <end position="232"/>
    </location>
</feature>
<feature type="region of interest" description="Disordered" evidence="6">
    <location>
        <begin position="198"/>
        <end position="297"/>
    </location>
</feature>
<feature type="domain" description="ORC6 second cyclin-like" evidence="8">
    <location>
        <begin position="99"/>
        <end position="189"/>
    </location>
</feature>
<comment type="subcellular location">
    <subcellularLocation>
        <location evidence="1">Nucleus</location>
    </subcellularLocation>
</comment>
<accession>A0A8H7VMP0</accession>
<dbReference type="GO" id="GO:0005664">
    <property type="term" value="C:nuclear origin of replication recognition complex"/>
    <property type="evidence" value="ECO:0007669"/>
    <property type="project" value="InterPro"/>
</dbReference>
<evidence type="ECO:0000256" key="1">
    <source>
        <dbReference type="ARBA" id="ARBA00004123"/>
    </source>
</evidence>
<dbReference type="Pfam" id="PF21913">
    <property type="entry name" value="ORC6_2nd"/>
    <property type="match status" value="1"/>
</dbReference>
<protein>
    <recommendedName>
        <fullName evidence="11">Origin recognition complex subunit 6</fullName>
    </recommendedName>
</protein>
<evidence type="ECO:0000256" key="5">
    <source>
        <dbReference type="ARBA" id="ARBA00023242"/>
    </source>
</evidence>
<dbReference type="AlphaFoldDB" id="A0A8H7VMP0"/>
<evidence type="ECO:0000259" key="7">
    <source>
        <dbReference type="Pfam" id="PF05460"/>
    </source>
</evidence>
<dbReference type="GO" id="GO:0006270">
    <property type="term" value="P:DNA replication initiation"/>
    <property type="evidence" value="ECO:0007669"/>
    <property type="project" value="TreeGrafter"/>
</dbReference>
<evidence type="ECO:0008006" key="11">
    <source>
        <dbReference type="Google" id="ProtNLM"/>
    </source>
</evidence>
<dbReference type="PANTHER" id="PTHR13394">
    <property type="entry name" value="ORIGIN RECOGNITION COMPLEX SUBUNIT 6"/>
    <property type="match status" value="1"/>
</dbReference>
<dbReference type="GO" id="GO:0003677">
    <property type="term" value="F:DNA binding"/>
    <property type="evidence" value="ECO:0007669"/>
    <property type="project" value="UniProtKB-KW"/>
</dbReference>
<evidence type="ECO:0000259" key="8">
    <source>
        <dbReference type="Pfam" id="PF21913"/>
    </source>
</evidence>
<evidence type="ECO:0000313" key="9">
    <source>
        <dbReference type="EMBL" id="KAG2226280.1"/>
    </source>
</evidence>
<reference evidence="9 10" key="1">
    <citation type="submission" date="2020-12" db="EMBL/GenBank/DDBJ databases">
        <title>Metabolic potential, ecology and presence of endohyphal bacteria is reflected in genomic diversity of Mucoromycotina.</title>
        <authorList>
            <person name="Muszewska A."/>
            <person name="Okrasinska A."/>
            <person name="Steczkiewicz K."/>
            <person name="Drgas O."/>
            <person name="Orlowska M."/>
            <person name="Perlinska-Lenart U."/>
            <person name="Aleksandrzak-Piekarczyk T."/>
            <person name="Szatraj K."/>
            <person name="Zielenkiewicz U."/>
            <person name="Pilsyk S."/>
            <person name="Malc E."/>
            <person name="Mieczkowski P."/>
            <person name="Kruszewska J.S."/>
            <person name="Biernat P."/>
            <person name="Pawlowska J."/>
        </authorList>
    </citation>
    <scope>NUCLEOTIDE SEQUENCE [LARGE SCALE GENOMIC DNA]</scope>
    <source>
        <strain evidence="9 10">CBS 142.35</strain>
    </source>
</reference>
<dbReference type="OrthoDB" id="5552484at2759"/>
<gene>
    <name evidence="9" type="ORF">INT45_005952</name>
</gene>
<dbReference type="InterPro" id="IPR020529">
    <property type="entry name" value="ORC6_met/pln"/>
</dbReference>
<keyword evidence="10" id="KW-1185">Reference proteome</keyword>
<evidence type="ECO:0000256" key="2">
    <source>
        <dbReference type="ARBA" id="ARBA00010840"/>
    </source>
</evidence>
<proteinExistence type="inferred from homology"/>
<organism evidence="9 10">
    <name type="scientific">Circinella minor</name>
    <dbReference type="NCBI Taxonomy" id="1195481"/>
    <lineage>
        <taxon>Eukaryota</taxon>
        <taxon>Fungi</taxon>
        <taxon>Fungi incertae sedis</taxon>
        <taxon>Mucoromycota</taxon>
        <taxon>Mucoromycotina</taxon>
        <taxon>Mucoromycetes</taxon>
        <taxon>Mucorales</taxon>
        <taxon>Lichtheimiaceae</taxon>
        <taxon>Circinella</taxon>
    </lineage>
</organism>
<feature type="compositionally biased region" description="Low complexity" evidence="6">
    <location>
        <begin position="269"/>
        <end position="286"/>
    </location>
</feature>
<dbReference type="Gene3D" id="1.10.472.10">
    <property type="entry name" value="Cyclin-like"/>
    <property type="match status" value="1"/>
</dbReference>
<evidence type="ECO:0000313" key="10">
    <source>
        <dbReference type="Proteomes" id="UP000646827"/>
    </source>
</evidence>
<comment type="similarity">
    <text evidence="2">Belongs to the ORC6 family.</text>
</comment>
<dbReference type="Pfam" id="PF05460">
    <property type="entry name" value="ORC6"/>
    <property type="match status" value="1"/>
</dbReference>
<keyword evidence="4" id="KW-0238">DNA-binding</keyword>
<name>A0A8H7VMP0_9FUNG</name>